<dbReference type="Pfam" id="PF01535">
    <property type="entry name" value="PPR"/>
    <property type="match status" value="4"/>
</dbReference>
<feature type="repeat" description="PPR" evidence="2">
    <location>
        <begin position="210"/>
        <end position="245"/>
    </location>
</feature>
<organism evidence="3 4">
    <name type="scientific">Cuscuta australis</name>
    <dbReference type="NCBI Taxonomy" id="267555"/>
    <lineage>
        <taxon>Eukaryota</taxon>
        <taxon>Viridiplantae</taxon>
        <taxon>Streptophyta</taxon>
        <taxon>Embryophyta</taxon>
        <taxon>Tracheophyta</taxon>
        <taxon>Spermatophyta</taxon>
        <taxon>Magnoliopsida</taxon>
        <taxon>eudicotyledons</taxon>
        <taxon>Gunneridae</taxon>
        <taxon>Pentapetalae</taxon>
        <taxon>asterids</taxon>
        <taxon>lamiids</taxon>
        <taxon>Solanales</taxon>
        <taxon>Convolvulaceae</taxon>
        <taxon>Cuscuteae</taxon>
        <taxon>Cuscuta</taxon>
        <taxon>Cuscuta subgen. Grammica</taxon>
        <taxon>Cuscuta sect. Cleistogrammica</taxon>
    </lineage>
</organism>
<dbReference type="FunFam" id="1.25.40.10:FF:000031">
    <property type="entry name" value="Pentatricopeptide repeat-containing protein mitochondrial"/>
    <property type="match status" value="1"/>
</dbReference>
<dbReference type="GO" id="GO:0003723">
    <property type="term" value="F:RNA binding"/>
    <property type="evidence" value="ECO:0007669"/>
    <property type="project" value="InterPro"/>
</dbReference>
<keyword evidence="1" id="KW-0677">Repeat</keyword>
<dbReference type="InterPro" id="IPR046848">
    <property type="entry name" value="E_motif"/>
</dbReference>
<dbReference type="NCBIfam" id="TIGR00756">
    <property type="entry name" value="PPR"/>
    <property type="match status" value="5"/>
</dbReference>
<evidence type="ECO:0000313" key="4">
    <source>
        <dbReference type="Proteomes" id="UP000249390"/>
    </source>
</evidence>
<dbReference type="InterPro" id="IPR002885">
    <property type="entry name" value="PPR_rpt"/>
</dbReference>
<dbReference type="InterPro" id="IPR011990">
    <property type="entry name" value="TPR-like_helical_dom_sf"/>
</dbReference>
<dbReference type="AlphaFoldDB" id="A0A328D6L1"/>
<accession>A0A328D6L1</accession>
<dbReference type="Proteomes" id="UP000249390">
    <property type="component" value="Unassembled WGS sequence"/>
</dbReference>
<feature type="repeat" description="PPR" evidence="2">
    <location>
        <begin position="615"/>
        <end position="649"/>
    </location>
</feature>
<proteinExistence type="predicted"/>
<gene>
    <name evidence="3" type="ORF">DM860_008238</name>
</gene>
<evidence type="ECO:0000313" key="3">
    <source>
        <dbReference type="EMBL" id="RAL40098.1"/>
    </source>
</evidence>
<feature type="repeat" description="PPR" evidence="2">
    <location>
        <begin position="413"/>
        <end position="447"/>
    </location>
</feature>
<dbReference type="FunFam" id="1.25.40.10:FF:000344">
    <property type="entry name" value="Pentatricopeptide repeat-containing protein"/>
    <property type="match status" value="2"/>
</dbReference>
<dbReference type="EMBL" id="NQVE01000195">
    <property type="protein sequence ID" value="RAL40098.1"/>
    <property type="molecule type" value="Genomic_DNA"/>
</dbReference>
<dbReference type="Pfam" id="PF13041">
    <property type="entry name" value="PPR_2"/>
    <property type="match status" value="3"/>
</dbReference>
<dbReference type="PANTHER" id="PTHR47926">
    <property type="entry name" value="PENTATRICOPEPTIDE REPEAT-CONTAINING PROTEIN"/>
    <property type="match status" value="1"/>
</dbReference>
<dbReference type="PROSITE" id="PS51375">
    <property type="entry name" value="PPR"/>
    <property type="match status" value="5"/>
</dbReference>
<dbReference type="Pfam" id="PF20431">
    <property type="entry name" value="E_motif"/>
    <property type="match status" value="1"/>
</dbReference>
<evidence type="ECO:0000256" key="1">
    <source>
        <dbReference type="ARBA" id="ARBA00022737"/>
    </source>
</evidence>
<dbReference type="Pfam" id="PF13812">
    <property type="entry name" value="PPR_3"/>
    <property type="match status" value="1"/>
</dbReference>
<evidence type="ECO:0000256" key="2">
    <source>
        <dbReference type="PROSITE-ProRule" id="PRU00708"/>
    </source>
</evidence>
<keyword evidence="4" id="KW-1185">Reference proteome</keyword>
<protein>
    <submittedName>
        <fullName evidence="3">Uncharacterized protein</fullName>
    </submittedName>
</protein>
<dbReference type="FunFam" id="1.25.40.10:FF:000366">
    <property type="entry name" value="Pentatricopeptide (PPR) repeat-containing protein"/>
    <property type="match status" value="1"/>
</dbReference>
<comment type="caution">
    <text evidence="3">The sequence shown here is derived from an EMBL/GenBank/DDBJ whole genome shotgun (WGS) entry which is preliminary data.</text>
</comment>
<reference evidence="3 4" key="1">
    <citation type="submission" date="2018-06" db="EMBL/GenBank/DDBJ databases">
        <title>The Genome of Cuscuta australis (Dodder) Provides Insight into the Evolution of Plant Parasitism.</title>
        <authorList>
            <person name="Liu H."/>
        </authorList>
    </citation>
    <scope>NUCLEOTIDE SEQUENCE [LARGE SCALE GENOMIC DNA]</scope>
    <source>
        <strain evidence="4">cv. Yunnan</strain>
        <tissue evidence="3">Vines</tissue>
    </source>
</reference>
<dbReference type="Gene3D" id="1.25.40.10">
    <property type="entry name" value="Tetratricopeptide repeat domain"/>
    <property type="match status" value="5"/>
</dbReference>
<sequence>MFQKHLLRSTSRTLSSLTVSASTLASTHYSHSGVEEVLASKLAPILLQCTSLSDSSSPVLQKGYQIHAQIIVNGMKNMGVLGSRVLGMYVLCNRFFYAKKLFWQLNLYYASPWNWMIRGLTVMGYFNYALMVYFKMLGFGTWPDKYTFPYVIKACAGLHAVMLAKSIHQWIFSLGYELDIFVGSALIKLYAENRCMNDARRLFNKLPVRDSVLWNVMLNGYLSYEESMDSVVGLFMQMRWTDTKPNSVTYACVLSLCASEGMVEFGTQLHSLVVKCGLEVDAHVANTLITMYMKCFCLFDGKKLFDTIGKSNLVPWNIMIGGYVQNGFMDEAWNLFSEMIAIGVKPDGITFASLLPSISESGNLCLGSSIHGYILRHNVSFDVFLKNALIDMYFKCRSVEMARNVFEDNMLVDIAICTSMISGFAVNRLNLDALDVFRWMLRKRMRPNALTLASVLPACTELAALKLGKELHATTFKHGYVGKCFVGSALTDMYAKCGRLDLSHRVFSLLSKKDMVCWNSLITGCCKNGEPEQAIDVFRKMGAEVSKYDCVSISGALSACADIAALHHGREIHGFMIKGSFYNDLFAESALIDMYAKCGCLHKARTVFNFMKKKNEVSWNSIISAYGNHGLLDESLDLFVGMEEDGFRPDHVTFLAIISACGHAGRVELGKCYFNSMIPEYGIIPRVEHYACMIDLYGRAGCLEETFKLIKNMPIPPDASIWGALLGACRVHGHVELAEMASKYLFNLDPQNSGYYVLLSNLQAGTGDWERASRTRNLMKERGVQKIPGYSWIEVNNTTHIFVAADKCHQKSAHIYFILDNLLREVQMEGYYP</sequence>
<dbReference type="InterPro" id="IPR046960">
    <property type="entry name" value="PPR_At4g14850-like_plant"/>
</dbReference>
<dbReference type="PANTHER" id="PTHR47926:SF357">
    <property type="entry name" value="PENTATRICOPEPTIDE REPEAT-CONTAINING PROTEIN"/>
    <property type="match status" value="1"/>
</dbReference>
<feature type="repeat" description="PPR" evidence="2">
    <location>
        <begin position="514"/>
        <end position="544"/>
    </location>
</feature>
<feature type="repeat" description="PPR" evidence="2">
    <location>
        <begin position="312"/>
        <end position="346"/>
    </location>
</feature>
<dbReference type="GO" id="GO:0009451">
    <property type="term" value="P:RNA modification"/>
    <property type="evidence" value="ECO:0007669"/>
    <property type="project" value="InterPro"/>
</dbReference>
<name>A0A328D6L1_9ASTE</name>
<dbReference type="FunFam" id="1.25.40.10:FF:000196">
    <property type="entry name" value="Pentatricopeptide repeat-containing protein At4g14850"/>
    <property type="match status" value="1"/>
</dbReference>